<comment type="caution">
    <text evidence="5">The sequence shown here is derived from an EMBL/GenBank/DDBJ whole genome shotgun (WGS) entry which is preliminary data.</text>
</comment>
<feature type="chain" id="PRO_5045880415" description="Galactose oxidase" evidence="4">
    <location>
        <begin position="25"/>
        <end position="327"/>
    </location>
</feature>
<feature type="signal peptide" evidence="4">
    <location>
        <begin position="1"/>
        <end position="24"/>
    </location>
</feature>
<sequence>MNKRNWLVLLLVGVFAITSLNSCKKDEEGTDTTDNGPTEWTRSSVFTGDPRSNAATFTLDKVAYLVGGYIKTGNTLNDNYAFNGTEWTQKADFTGSARHSAVGFAVDGKGYVGLGYDGEKALKDFYQYDPTANTWTKKADFPGEARFGAVAFTIGDNAYVGLGATPTDKTFSDFYRYNPKTDSWTAITTKFTYKKAYAFAFVINNVAYVGGGTSNNAYPEEFFSFDGTEWKKLGDLKTDDIDVRRANASAFAIGSNGYVVSGRSASGVVTSVWKYTPSDDSWTSKHQALSIAREKAIGFAIDGKGYVATGISASTYLDDNWQFVPVR</sequence>
<keyword evidence="4" id="KW-0732">Signal</keyword>
<organism evidence="5 6">
    <name type="scientific">Sphingobacterium hotanense</name>
    <dbReference type="NCBI Taxonomy" id="649196"/>
    <lineage>
        <taxon>Bacteria</taxon>
        <taxon>Pseudomonadati</taxon>
        <taxon>Bacteroidota</taxon>
        <taxon>Sphingobacteriia</taxon>
        <taxon>Sphingobacteriales</taxon>
        <taxon>Sphingobacteriaceae</taxon>
        <taxon>Sphingobacterium</taxon>
    </lineage>
</organism>
<reference evidence="5" key="1">
    <citation type="submission" date="2020-06" db="EMBL/GenBank/DDBJ databases">
        <authorList>
            <person name="Dong N."/>
        </authorList>
    </citation>
    <scope>NUCLEOTIDE SEQUENCE</scope>
    <source>
        <strain evidence="5">R1692</strain>
    </source>
</reference>
<accession>A0ABT7NM13</accession>
<evidence type="ECO:0000256" key="4">
    <source>
        <dbReference type="SAM" id="SignalP"/>
    </source>
</evidence>
<evidence type="ECO:0000256" key="1">
    <source>
        <dbReference type="ARBA" id="ARBA00022441"/>
    </source>
</evidence>
<evidence type="ECO:0000313" key="6">
    <source>
        <dbReference type="Proteomes" id="UP001170954"/>
    </source>
</evidence>
<dbReference type="PANTHER" id="PTHR24412:SF441">
    <property type="entry name" value="KELCH-LIKE PROTEIN 28"/>
    <property type="match status" value="1"/>
</dbReference>
<keyword evidence="1" id="KW-0880">Kelch repeat</keyword>
<evidence type="ECO:0000256" key="2">
    <source>
        <dbReference type="ARBA" id="ARBA00022737"/>
    </source>
</evidence>
<dbReference type="Proteomes" id="UP001170954">
    <property type="component" value="Unassembled WGS sequence"/>
</dbReference>
<dbReference type="Pfam" id="PF24681">
    <property type="entry name" value="Kelch_KLHDC2_KLHL20_DRC7"/>
    <property type="match status" value="1"/>
</dbReference>
<gene>
    <name evidence="5" type="ORF">HX018_08610</name>
</gene>
<keyword evidence="2" id="KW-0677">Repeat</keyword>
<dbReference type="PANTHER" id="PTHR24412">
    <property type="entry name" value="KELCH PROTEIN"/>
    <property type="match status" value="1"/>
</dbReference>
<dbReference type="InterPro" id="IPR015915">
    <property type="entry name" value="Kelch-typ_b-propeller"/>
</dbReference>
<protein>
    <recommendedName>
        <fullName evidence="7">Galactose oxidase</fullName>
    </recommendedName>
</protein>
<dbReference type="Gene3D" id="2.120.10.80">
    <property type="entry name" value="Kelch-type beta propeller"/>
    <property type="match status" value="2"/>
</dbReference>
<keyword evidence="6" id="KW-1185">Reference proteome</keyword>
<evidence type="ECO:0000256" key="3">
    <source>
        <dbReference type="SAM" id="MobiDB-lite"/>
    </source>
</evidence>
<name>A0ABT7NM13_9SPHI</name>
<evidence type="ECO:0000313" key="5">
    <source>
        <dbReference type="EMBL" id="MDM1048296.1"/>
    </source>
</evidence>
<dbReference type="RefSeq" id="WP_286651143.1">
    <property type="nucleotide sequence ID" value="NZ_JACAGK010000020.1"/>
</dbReference>
<feature type="compositionally biased region" description="Polar residues" evidence="3">
    <location>
        <begin position="32"/>
        <end position="46"/>
    </location>
</feature>
<evidence type="ECO:0008006" key="7">
    <source>
        <dbReference type="Google" id="ProtNLM"/>
    </source>
</evidence>
<dbReference type="EMBL" id="JACAGK010000020">
    <property type="protein sequence ID" value="MDM1048296.1"/>
    <property type="molecule type" value="Genomic_DNA"/>
</dbReference>
<proteinExistence type="predicted"/>
<reference evidence="5" key="2">
    <citation type="journal article" date="2022" name="Sci. Total Environ.">
        <title>Prevalence, transmission, and molecular epidemiology of tet(X)-positive bacteria among humans, animals, and environmental niches in China: An epidemiological, and genomic-based study.</title>
        <authorList>
            <person name="Dong N."/>
            <person name="Zeng Y."/>
            <person name="Cai C."/>
            <person name="Sun C."/>
            <person name="Lu J."/>
            <person name="Liu C."/>
            <person name="Zhou H."/>
            <person name="Sun Q."/>
            <person name="Shu L."/>
            <person name="Wang H."/>
            <person name="Wang Y."/>
            <person name="Wang S."/>
            <person name="Wu C."/>
            <person name="Chan E.W."/>
            <person name="Chen G."/>
            <person name="Shen Z."/>
            <person name="Chen S."/>
            <person name="Zhang R."/>
        </authorList>
    </citation>
    <scope>NUCLEOTIDE SEQUENCE</scope>
    <source>
        <strain evidence="5">R1692</strain>
    </source>
</reference>
<dbReference type="SUPFAM" id="SSF117281">
    <property type="entry name" value="Kelch motif"/>
    <property type="match status" value="2"/>
</dbReference>
<feature type="region of interest" description="Disordered" evidence="3">
    <location>
        <begin position="25"/>
        <end position="47"/>
    </location>
</feature>